<dbReference type="AlphaFoldDB" id="A0A0A1YXS6"/>
<sequence>MIPYLYQLNPEQLRAFAEHLLQRVSGLDEQFETMGKTSQVMDKKSDHDKTVIEKFSHEIAQLKHSKFSKRKEQMSPEQVG</sequence>
<gene>
    <name evidence="1" type="ORF">K814_0116485</name>
</gene>
<dbReference type="EMBL" id="ASGY01000118">
    <property type="protein sequence ID" value="KGE66870.1"/>
    <property type="molecule type" value="Genomic_DNA"/>
</dbReference>
<evidence type="ECO:0008006" key="3">
    <source>
        <dbReference type="Google" id="ProtNLM"/>
    </source>
</evidence>
<comment type="caution">
    <text evidence="1">The sequence shown here is derived from an EMBL/GenBank/DDBJ whole genome shotgun (WGS) entry which is preliminary data.</text>
</comment>
<accession>A0A0A1YXS6</accession>
<reference evidence="1 2" key="1">
    <citation type="journal article" date="2013" name="Genome Announc.">
        <title>Draft Genome Sequence of Pseudomonas fluorescens LMG 5329, a White Line-Inducing Principle-Producing Bioindicator for the Mushroom Pathogen Pseudomonas tolaasii.</title>
        <authorList>
            <person name="Ghequire M.G."/>
            <person name="Rokni-Zadeh H."/>
            <person name="Zarrineh P."/>
            <person name="De Mot R."/>
        </authorList>
    </citation>
    <scope>NUCLEOTIDE SEQUENCE [LARGE SCALE GENOMIC DNA]</scope>
    <source>
        <strain evidence="1 2">LMG 5329</strain>
    </source>
</reference>
<organism evidence="1 2">
    <name type="scientific">Pseudomonas fluorescens LMG 5329</name>
    <dbReference type="NCBI Taxonomy" id="1324332"/>
    <lineage>
        <taxon>Bacteria</taxon>
        <taxon>Pseudomonadati</taxon>
        <taxon>Pseudomonadota</taxon>
        <taxon>Gammaproteobacteria</taxon>
        <taxon>Pseudomonadales</taxon>
        <taxon>Pseudomonadaceae</taxon>
        <taxon>Pseudomonas</taxon>
    </lineage>
</organism>
<name>A0A0A1YXS6_PSEFL</name>
<dbReference type="RefSeq" id="WP_038847190.1">
    <property type="nucleotide sequence ID" value="NZ_ASGY01000118.1"/>
</dbReference>
<evidence type="ECO:0000313" key="1">
    <source>
        <dbReference type="EMBL" id="KGE66870.1"/>
    </source>
</evidence>
<dbReference type="Proteomes" id="UP000030060">
    <property type="component" value="Unassembled WGS sequence"/>
</dbReference>
<proteinExistence type="predicted"/>
<protein>
    <recommendedName>
        <fullName evidence="3">Transposase</fullName>
    </recommendedName>
</protein>
<evidence type="ECO:0000313" key="2">
    <source>
        <dbReference type="Proteomes" id="UP000030060"/>
    </source>
</evidence>